<gene>
    <name evidence="2" type="ORF">GO493_16220</name>
</gene>
<keyword evidence="3" id="KW-1185">Reference proteome</keyword>
<protein>
    <recommendedName>
        <fullName evidence="4">DUF5018 domain-containing protein</fullName>
    </recommendedName>
</protein>
<dbReference type="PROSITE" id="PS51257">
    <property type="entry name" value="PROKAR_LIPOPROTEIN"/>
    <property type="match status" value="1"/>
</dbReference>
<organism evidence="2 3">
    <name type="scientific">Chitinophaga tropicalis</name>
    <dbReference type="NCBI Taxonomy" id="2683588"/>
    <lineage>
        <taxon>Bacteria</taxon>
        <taxon>Pseudomonadati</taxon>
        <taxon>Bacteroidota</taxon>
        <taxon>Chitinophagia</taxon>
        <taxon>Chitinophagales</taxon>
        <taxon>Chitinophagaceae</taxon>
        <taxon>Chitinophaga</taxon>
    </lineage>
</organism>
<name>A0A7K1U626_9BACT</name>
<feature type="signal peptide" evidence="1">
    <location>
        <begin position="1"/>
        <end position="19"/>
    </location>
</feature>
<reference evidence="2 3" key="1">
    <citation type="submission" date="2019-12" db="EMBL/GenBank/DDBJ databases">
        <title>Chitinophaga sp. strain ysch24 (GDMCC 1.1355), whole genome shotgun sequence.</title>
        <authorList>
            <person name="Zhang X."/>
        </authorList>
    </citation>
    <scope>NUCLEOTIDE SEQUENCE [LARGE SCALE GENOMIC DNA]</scope>
    <source>
        <strain evidence="3">ysch24</strain>
    </source>
</reference>
<dbReference type="Proteomes" id="UP000461730">
    <property type="component" value="Unassembled WGS sequence"/>
</dbReference>
<dbReference type="EMBL" id="WRXN01000006">
    <property type="protein sequence ID" value="MVT09818.1"/>
    <property type="molecule type" value="Genomic_DNA"/>
</dbReference>
<accession>A0A7K1U626</accession>
<sequence length="244" mass="26769">MKLKYQILAGLTAILAATACTKTETVDAPALATNRVLEYKITNVSGDPIYGVINDEKKTIIAYIPYYYYLTSLQPEVKVSDGATVTPGSNTLVEDLDSLFFAAAPLQYTVTAKNGTKATYSLLLETQQPELGMEAPEQDTLLASYTLDEAPYDVQSRYTLRGKNFIVNSALTVKPEVIFLSADNKAYPAVATSAFATSDGVNGSFSVYMPYEANIPEGKYRIRVVNYSRQVILENPVYIAHQVK</sequence>
<dbReference type="AlphaFoldDB" id="A0A7K1U626"/>
<keyword evidence="1" id="KW-0732">Signal</keyword>
<evidence type="ECO:0000313" key="3">
    <source>
        <dbReference type="Proteomes" id="UP000461730"/>
    </source>
</evidence>
<evidence type="ECO:0000256" key="1">
    <source>
        <dbReference type="SAM" id="SignalP"/>
    </source>
</evidence>
<dbReference type="RefSeq" id="WP_157307255.1">
    <property type="nucleotide sequence ID" value="NZ_WRXN01000006.1"/>
</dbReference>
<evidence type="ECO:0000313" key="2">
    <source>
        <dbReference type="EMBL" id="MVT09818.1"/>
    </source>
</evidence>
<feature type="chain" id="PRO_5029453906" description="DUF5018 domain-containing protein" evidence="1">
    <location>
        <begin position="20"/>
        <end position="244"/>
    </location>
</feature>
<dbReference type="Gene3D" id="2.60.40.2340">
    <property type="match status" value="1"/>
</dbReference>
<proteinExistence type="predicted"/>
<evidence type="ECO:0008006" key="4">
    <source>
        <dbReference type="Google" id="ProtNLM"/>
    </source>
</evidence>
<comment type="caution">
    <text evidence="2">The sequence shown here is derived from an EMBL/GenBank/DDBJ whole genome shotgun (WGS) entry which is preliminary data.</text>
</comment>